<dbReference type="Proteomes" id="UP000199503">
    <property type="component" value="Unassembled WGS sequence"/>
</dbReference>
<keyword evidence="1" id="KW-1133">Transmembrane helix</keyword>
<feature type="transmembrane region" description="Helical" evidence="1">
    <location>
        <begin position="135"/>
        <end position="156"/>
    </location>
</feature>
<keyword evidence="3" id="KW-1185">Reference proteome</keyword>
<keyword evidence="1" id="KW-0472">Membrane</keyword>
<reference evidence="3" key="1">
    <citation type="submission" date="2016-10" db="EMBL/GenBank/DDBJ databases">
        <authorList>
            <person name="Varghese N."/>
            <person name="Submissions S."/>
        </authorList>
    </citation>
    <scope>NUCLEOTIDE SEQUENCE [LARGE SCALE GENOMIC DNA]</scope>
    <source>
        <strain evidence="3">DSM 44437</strain>
    </source>
</reference>
<feature type="transmembrane region" description="Helical" evidence="1">
    <location>
        <begin position="72"/>
        <end position="93"/>
    </location>
</feature>
<feature type="transmembrane region" description="Helical" evidence="1">
    <location>
        <begin position="12"/>
        <end position="34"/>
    </location>
</feature>
<gene>
    <name evidence="2" type="ORF">SAMN04488000_11114</name>
</gene>
<accession>A0A1H9RA35</accession>
<evidence type="ECO:0000256" key="1">
    <source>
        <dbReference type="SAM" id="Phobius"/>
    </source>
</evidence>
<dbReference type="OrthoDB" id="7188487at2"/>
<dbReference type="EMBL" id="FOFV01000011">
    <property type="protein sequence ID" value="SER69518.1"/>
    <property type="molecule type" value="Genomic_DNA"/>
</dbReference>
<protein>
    <submittedName>
        <fullName evidence="2">Uncharacterized protein</fullName>
    </submittedName>
</protein>
<feature type="transmembrane region" description="Helical" evidence="1">
    <location>
        <begin position="40"/>
        <end position="60"/>
    </location>
</feature>
<organism evidence="2 3">
    <name type="scientific">Lentzea albida</name>
    <dbReference type="NCBI Taxonomy" id="65499"/>
    <lineage>
        <taxon>Bacteria</taxon>
        <taxon>Bacillati</taxon>
        <taxon>Actinomycetota</taxon>
        <taxon>Actinomycetes</taxon>
        <taxon>Pseudonocardiales</taxon>
        <taxon>Pseudonocardiaceae</taxon>
        <taxon>Lentzea</taxon>
    </lineage>
</organism>
<keyword evidence="1" id="KW-0812">Transmembrane</keyword>
<dbReference type="AlphaFoldDB" id="A0A1H9RA35"/>
<dbReference type="RefSeq" id="WP_089920361.1">
    <property type="nucleotide sequence ID" value="NZ_FOFV01000011.1"/>
</dbReference>
<name>A0A1H9RA35_9PSEU</name>
<feature type="transmembrane region" description="Helical" evidence="1">
    <location>
        <begin position="168"/>
        <end position="197"/>
    </location>
</feature>
<sequence length="200" mass="20707">MSTKLTTGVWRAWFVWVTAGEFTGFLAPAITGALTSSGPVLVLAGGIEGAVLGAAQCLALRRIIPRLSSRDWIAVTALGAVFAWSVAMLAVHYGQPLGTLPLAVLLPLAAVAGMGVLLSIGVGQWFVLRRHADHAFRWVWATGIGWCAGLVVFTAFTTPLWQPGEPTALVLLVGAAGGLLMAATMSAITGAALVHLLGKP</sequence>
<dbReference type="STRING" id="65499.SAMN04488000_11114"/>
<evidence type="ECO:0000313" key="2">
    <source>
        <dbReference type="EMBL" id="SER69518.1"/>
    </source>
</evidence>
<evidence type="ECO:0000313" key="3">
    <source>
        <dbReference type="Proteomes" id="UP000199503"/>
    </source>
</evidence>
<feature type="transmembrane region" description="Helical" evidence="1">
    <location>
        <begin position="105"/>
        <end position="128"/>
    </location>
</feature>
<proteinExistence type="predicted"/>